<dbReference type="SMART" id="SM00354">
    <property type="entry name" value="HTH_LACI"/>
    <property type="match status" value="1"/>
</dbReference>
<dbReference type="GO" id="GO:0003700">
    <property type="term" value="F:DNA-binding transcription factor activity"/>
    <property type="evidence" value="ECO:0007669"/>
    <property type="project" value="TreeGrafter"/>
</dbReference>
<dbReference type="SUPFAM" id="SSF53822">
    <property type="entry name" value="Periplasmic binding protein-like I"/>
    <property type="match status" value="1"/>
</dbReference>
<protein>
    <submittedName>
        <fullName evidence="6">LacI family transcriptional regulator</fullName>
    </submittedName>
</protein>
<dbReference type="PROSITE" id="PS50932">
    <property type="entry name" value="HTH_LACI_2"/>
    <property type="match status" value="1"/>
</dbReference>
<dbReference type="CDD" id="cd01392">
    <property type="entry name" value="HTH_LacI"/>
    <property type="match status" value="1"/>
</dbReference>
<dbReference type="EMBL" id="JACCBU010000001">
    <property type="protein sequence ID" value="NYE73443.1"/>
    <property type="molecule type" value="Genomic_DNA"/>
</dbReference>
<evidence type="ECO:0000259" key="5">
    <source>
        <dbReference type="PROSITE" id="PS50932"/>
    </source>
</evidence>
<feature type="domain" description="HTH lacI-type" evidence="5">
    <location>
        <begin position="2"/>
        <end position="58"/>
    </location>
</feature>
<dbReference type="Pfam" id="PF00356">
    <property type="entry name" value="LacI"/>
    <property type="match status" value="1"/>
</dbReference>
<organism evidence="6 7">
    <name type="scientific">Microlunatus parietis</name>
    <dbReference type="NCBI Taxonomy" id="682979"/>
    <lineage>
        <taxon>Bacteria</taxon>
        <taxon>Bacillati</taxon>
        <taxon>Actinomycetota</taxon>
        <taxon>Actinomycetes</taxon>
        <taxon>Propionibacteriales</taxon>
        <taxon>Propionibacteriaceae</taxon>
        <taxon>Microlunatus</taxon>
    </lineage>
</organism>
<comment type="caution">
    <text evidence="6">The sequence shown here is derived from an EMBL/GenBank/DDBJ whole genome shotgun (WGS) entry which is preliminary data.</text>
</comment>
<dbReference type="RefSeq" id="WP_179754936.1">
    <property type="nucleotide sequence ID" value="NZ_JACCBU010000001.1"/>
</dbReference>
<dbReference type="InterPro" id="IPR010982">
    <property type="entry name" value="Lambda_DNA-bd_dom_sf"/>
</dbReference>
<evidence type="ECO:0000256" key="1">
    <source>
        <dbReference type="ARBA" id="ARBA00022491"/>
    </source>
</evidence>
<gene>
    <name evidence="6" type="ORF">BKA15_004772</name>
</gene>
<reference evidence="6 7" key="1">
    <citation type="submission" date="2020-07" db="EMBL/GenBank/DDBJ databases">
        <title>Sequencing the genomes of 1000 actinobacteria strains.</title>
        <authorList>
            <person name="Klenk H.-P."/>
        </authorList>
    </citation>
    <scope>NUCLEOTIDE SEQUENCE [LARGE SCALE GENOMIC DNA]</scope>
    <source>
        <strain evidence="6 7">DSM 22083</strain>
    </source>
</reference>
<evidence type="ECO:0000313" key="6">
    <source>
        <dbReference type="EMBL" id="NYE73443.1"/>
    </source>
</evidence>
<keyword evidence="7" id="KW-1185">Reference proteome</keyword>
<dbReference type="PANTHER" id="PTHR30146:SF148">
    <property type="entry name" value="HTH-TYPE TRANSCRIPTIONAL REPRESSOR PURR-RELATED"/>
    <property type="match status" value="1"/>
</dbReference>
<sequence length="334" mass="35722">MARLVDVAAAAGVSVGLVSRVLNDDPATRATEETRQRIQRAADRLGYRPNHAARALRSARTYTIGLVVPDLTNALFAELMRGVEEASARLGYTVLLGRSEALTDESRISRLLDDGRVDGFLLQGRDADTTESLAAIAGTAPVVVINSRMRRRQGSVMLDDQAAGRIAAEYLIRHGHRRIGLVNGLRSLPTARLRAAGFRAALRDAGLPLRAKSITWFGYTVPDAAPALESIMAAAQPPSAVVVGNVNAAMGVLTEARRLGLSVPGDLSVIAIHDAWTADHTWPPLTTVKLPLGRLGERAVEALHRRLDGRPGEDQLVDDVAPEVIERESVAGPA</sequence>
<evidence type="ECO:0000256" key="4">
    <source>
        <dbReference type="ARBA" id="ARBA00023163"/>
    </source>
</evidence>
<dbReference type="InterPro" id="IPR046335">
    <property type="entry name" value="LacI/GalR-like_sensor"/>
</dbReference>
<dbReference type="InterPro" id="IPR000843">
    <property type="entry name" value="HTH_LacI"/>
</dbReference>
<evidence type="ECO:0000256" key="2">
    <source>
        <dbReference type="ARBA" id="ARBA00023015"/>
    </source>
</evidence>
<keyword evidence="1" id="KW-0678">Repressor</keyword>
<dbReference type="PANTHER" id="PTHR30146">
    <property type="entry name" value="LACI-RELATED TRANSCRIPTIONAL REPRESSOR"/>
    <property type="match status" value="1"/>
</dbReference>
<keyword evidence="3" id="KW-0238">DNA-binding</keyword>
<name>A0A7Y9IAQ4_9ACTN</name>
<dbReference type="CDD" id="cd06267">
    <property type="entry name" value="PBP1_LacI_sugar_binding-like"/>
    <property type="match status" value="1"/>
</dbReference>
<dbReference type="Pfam" id="PF13377">
    <property type="entry name" value="Peripla_BP_3"/>
    <property type="match status" value="1"/>
</dbReference>
<evidence type="ECO:0000256" key="3">
    <source>
        <dbReference type="ARBA" id="ARBA00023125"/>
    </source>
</evidence>
<keyword evidence="4" id="KW-0804">Transcription</keyword>
<keyword evidence="2" id="KW-0805">Transcription regulation</keyword>
<dbReference type="GO" id="GO:0000976">
    <property type="term" value="F:transcription cis-regulatory region binding"/>
    <property type="evidence" value="ECO:0007669"/>
    <property type="project" value="TreeGrafter"/>
</dbReference>
<dbReference type="InterPro" id="IPR028082">
    <property type="entry name" value="Peripla_BP_I"/>
</dbReference>
<evidence type="ECO:0000313" key="7">
    <source>
        <dbReference type="Proteomes" id="UP000569914"/>
    </source>
</evidence>
<dbReference type="AlphaFoldDB" id="A0A7Y9IAQ4"/>
<accession>A0A7Y9IAQ4</accession>
<dbReference type="Gene3D" id="3.40.50.2300">
    <property type="match status" value="2"/>
</dbReference>
<dbReference type="SUPFAM" id="SSF47413">
    <property type="entry name" value="lambda repressor-like DNA-binding domains"/>
    <property type="match status" value="1"/>
</dbReference>
<dbReference type="Proteomes" id="UP000569914">
    <property type="component" value="Unassembled WGS sequence"/>
</dbReference>
<proteinExistence type="predicted"/>
<dbReference type="Gene3D" id="1.10.260.40">
    <property type="entry name" value="lambda repressor-like DNA-binding domains"/>
    <property type="match status" value="1"/>
</dbReference>